<protein>
    <submittedName>
        <fullName evidence="1">Uncharacterized protein</fullName>
    </submittedName>
</protein>
<name>A0A515DGY2_9BURK</name>
<organism evidence="1 2">
    <name type="scientific">Rhodoferax sediminis</name>
    <dbReference type="NCBI Taxonomy" id="2509614"/>
    <lineage>
        <taxon>Bacteria</taxon>
        <taxon>Pseudomonadati</taxon>
        <taxon>Pseudomonadota</taxon>
        <taxon>Betaproteobacteria</taxon>
        <taxon>Burkholderiales</taxon>
        <taxon>Comamonadaceae</taxon>
        <taxon>Rhodoferax</taxon>
    </lineage>
</organism>
<proteinExistence type="predicted"/>
<keyword evidence="2" id="KW-1185">Reference proteome</keyword>
<reference evidence="1 2" key="1">
    <citation type="submission" date="2019-01" db="EMBL/GenBank/DDBJ databases">
        <title>Genomic insights into a novel species Rhodoferax sp.</title>
        <authorList>
            <person name="Jin L."/>
        </authorList>
    </citation>
    <scope>NUCLEOTIDE SEQUENCE [LARGE SCALE GENOMIC DNA]</scope>
    <source>
        <strain evidence="1 2">CHu59-6-5</strain>
    </source>
</reference>
<sequence length="70" mass="7055">MASHRGGDLTITDTKLSGVTADNSANQVVTGTNAIGGGSFSNLSGIPVVIQNTGANVLIQNAVTLNLQMK</sequence>
<evidence type="ECO:0000313" key="2">
    <source>
        <dbReference type="Proteomes" id="UP000316798"/>
    </source>
</evidence>
<accession>A0A515DGY2</accession>
<dbReference type="OrthoDB" id="5786382at2"/>
<dbReference type="Proteomes" id="UP000316798">
    <property type="component" value="Chromosome"/>
</dbReference>
<dbReference type="EMBL" id="CP035503">
    <property type="protein sequence ID" value="QDL39660.1"/>
    <property type="molecule type" value="Genomic_DNA"/>
</dbReference>
<dbReference type="AlphaFoldDB" id="A0A515DGY2"/>
<gene>
    <name evidence="1" type="ORF">EUB48_06135</name>
</gene>
<dbReference type="KEGG" id="rhf:EUB48_06135"/>
<evidence type="ECO:0000313" key="1">
    <source>
        <dbReference type="EMBL" id="QDL39660.1"/>
    </source>
</evidence>